<dbReference type="AlphaFoldDB" id="A0A5B1LAR0"/>
<dbReference type="RefSeq" id="WP_149729392.1">
    <property type="nucleotide sequence ID" value="NZ_VUJV01000005.1"/>
</dbReference>
<name>A0A5B1LAR0_9ACTN</name>
<keyword evidence="3" id="KW-1185">Reference proteome</keyword>
<comment type="caution">
    <text evidence="2">The sequence shown here is derived from an EMBL/GenBank/DDBJ whole genome shotgun (WGS) entry which is preliminary data.</text>
</comment>
<dbReference type="EMBL" id="VUJV01000005">
    <property type="protein sequence ID" value="KAA1417823.1"/>
    <property type="molecule type" value="Genomic_DNA"/>
</dbReference>
<sequence length="190" mass="19310">MKISLQTTVIGGAIAGALIITSAATGAVAGALITSADIQDDTVRSVDVRNGSLAAGDLSVAARESLRGQTGPQGEVGPRGPRGLQGIQGLQGYTGDTGAPGAPGAPGMSGYQIITGSSGDYGGGEYGSYTLRCPAGKKVIWGAVNWSFTYGGTTFQENITENGNAFEVYGYNDTGNTHYLYVKALCVFVS</sequence>
<evidence type="ECO:0000256" key="1">
    <source>
        <dbReference type="SAM" id="MobiDB-lite"/>
    </source>
</evidence>
<proteinExistence type="predicted"/>
<reference evidence="2 3" key="1">
    <citation type="submission" date="2019-09" db="EMBL/GenBank/DDBJ databases">
        <title>Nocardioides panacisoli sp. nov., isolated from the soil of a ginseng field.</title>
        <authorList>
            <person name="Cho C."/>
        </authorList>
    </citation>
    <scope>NUCLEOTIDE SEQUENCE [LARGE SCALE GENOMIC DNA]</scope>
    <source>
        <strain evidence="2 3">BN130099</strain>
    </source>
</reference>
<dbReference type="Pfam" id="PF01391">
    <property type="entry name" value="Collagen"/>
    <property type="match status" value="1"/>
</dbReference>
<dbReference type="Proteomes" id="UP000325003">
    <property type="component" value="Unassembled WGS sequence"/>
</dbReference>
<evidence type="ECO:0008006" key="4">
    <source>
        <dbReference type="Google" id="ProtNLM"/>
    </source>
</evidence>
<evidence type="ECO:0000313" key="3">
    <source>
        <dbReference type="Proteomes" id="UP000325003"/>
    </source>
</evidence>
<protein>
    <recommendedName>
        <fullName evidence="4">Collagen-like protein</fullName>
    </recommendedName>
</protein>
<feature type="region of interest" description="Disordered" evidence="1">
    <location>
        <begin position="64"/>
        <end position="90"/>
    </location>
</feature>
<evidence type="ECO:0000313" key="2">
    <source>
        <dbReference type="EMBL" id="KAA1417823.1"/>
    </source>
</evidence>
<reference evidence="2 3" key="2">
    <citation type="submission" date="2019-09" db="EMBL/GenBank/DDBJ databases">
        <authorList>
            <person name="Jin C."/>
        </authorList>
    </citation>
    <scope>NUCLEOTIDE SEQUENCE [LARGE SCALE GENOMIC DNA]</scope>
    <source>
        <strain evidence="2 3">BN130099</strain>
    </source>
</reference>
<dbReference type="InterPro" id="IPR008160">
    <property type="entry name" value="Collagen"/>
</dbReference>
<gene>
    <name evidence="2" type="ORF">F0U44_16190</name>
</gene>
<accession>A0A5B1LAR0</accession>
<organism evidence="2 3">
    <name type="scientific">Nocardioides humilatus</name>
    <dbReference type="NCBI Taxonomy" id="2607660"/>
    <lineage>
        <taxon>Bacteria</taxon>
        <taxon>Bacillati</taxon>
        <taxon>Actinomycetota</taxon>
        <taxon>Actinomycetes</taxon>
        <taxon>Propionibacteriales</taxon>
        <taxon>Nocardioidaceae</taxon>
        <taxon>Nocardioides</taxon>
    </lineage>
</organism>